<gene>
    <name evidence="2" type="ORF">AHOG_03285</name>
</gene>
<dbReference type="AlphaFoldDB" id="A0A221VXT2"/>
<organism evidence="2 3">
    <name type="scientific">Actinoalloteichus hoggarensis</name>
    <dbReference type="NCBI Taxonomy" id="1470176"/>
    <lineage>
        <taxon>Bacteria</taxon>
        <taxon>Bacillati</taxon>
        <taxon>Actinomycetota</taxon>
        <taxon>Actinomycetes</taxon>
        <taxon>Pseudonocardiales</taxon>
        <taxon>Pseudonocardiaceae</taxon>
        <taxon>Actinoalloteichus</taxon>
    </lineage>
</organism>
<proteinExistence type="predicted"/>
<evidence type="ECO:0000256" key="1">
    <source>
        <dbReference type="SAM" id="MobiDB-lite"/>
    </source>
</evidence>
<name>A0A221VXT2_9PSEU</name>
<keyword evidence="3" id="KW-1185">Reference proteome</keyword>
<protein>
    <submittedName>
        <fullName evidence="2">Uncharacterized protein</fullName>
    </submittedName>
</protein>
<evidence type="ECO:0000313" key="3">
    <source>
        <dbReference type="Proteomes" id="UP000204221"/>
    </source>
</evidence>
<accession>A0A221VXT2</accession>
<dbReference type="Proteomes" id="UP000204221">
    <property type="component" value="Chromosome"/>
</dbReference>
<dbReference type="KEGG" id="ahg:AHOG_03285"/>
<dbReference type="Gene3D" id="1.10.10.10">
    <property type="entry name" value="Winged helix-like DNA-binding domain superfamily/Winged helix DNA-binding domain"/>
    <property type="match status" value="1"/>
</dbReference>
<feature type="region of interest" description="Disordered" evidence="1">
    <location>
        <begin position="46"/>
        <end position="65"/>
    </location>
</feature>
<dbReference type="InterPro" id="IPR036388">
    <property type="entry name" value="WH-like_DNA-bd_sf"/>
</dbReference>
<dbReference type="EMBL" id="CP022521">
    <property type="protein sequence ID" value="ASO18315.1"/>
    <property type="molecule type" value="Genomic_DNA"/>
</dbReference>
<sequence>MLGLVRSFGRTNGYQVRRQLLGWNPDQWGNVNPGSPCHALKQLRSQGLLRGVDDPARQASRRRAS</sequence>
<reference evidence="2 3" key="1">
    <citation type="submission" date="2017-07" db="EMBL/GenBank/DDBJ databases">
        <title>Complete genome sequence of Actinoalloteichus hoggarensis DSM 45943, type strain of Actinoalloteichus hoggarensis.</title>
        <authorList>
            <person name="Ruckert C."/>
            <person name="Nouioui I."/>
            <person name="Willmese J."/>
            <person name="van Wezel G."/>
            <person name="Klenk H.-P."/>
            <person name="Kalinowski J."/>
            <person name="Zotchev S.B."/>
        </authorList>
    </citation>
    <scope>NUCLEOTIDE SEQUENCE [LARGE SCALE GENOMIC DNA]</scope>
    <source>
        <strain evidence="2 3">DSM 45943</strain>
    </source>
</reference>
<evidence type="ECO:0000313" key="2">
    <source>
        <dbReference type="EMBL" id="ASO18315.1"/>
    </source>
</evidence>